<comment type="pathway">
    <text evidence="7">Amino-acid biosynthesis; L-methionine biosynthesis via de novo pathway.</text>
</comment>
<accession>A0A835FHD1</accession>
<dbReference type="FunFam" id="3.30.70.260:FF:000016">
    <property type="entry name" value="Aspartokinase"/>
    <property type="match status" value="1"/>
</dbReference>
<evidence type="ECO:0000256" key="2">
    <source>
        <dbReference type="ARBA" id="ARBA00013059"/>
    </source>
</evidence>
<dbReference type="FunFam" id="3.30.70.260:FF:000020">
    <property type="entry name" value="Aspartokinase 1"/>
    <property type="match status" value="1"/>
</dbReference>
<dbReference type="InterPro" id="IPR001048">
    <property type="entry name" value="Asp/Glu/Uridylate_kinase"/>
</dbReference>
<comment type="similarity">
    <text evidence="1">Belongs to the aspartokinase family.</text>
</comment>
<keyword evidence="5" id="KW-0808">Transferase</keyword>
<gene>
    <name evidence="9" type="ORF">HU200_011346</name>
</gene>
<dbReference type="GO" id="GO:0009088">
    <property type="term" value="P:threonine biosynthetic process"/>
    <property type="evidence" value="ECO:0007669"/>
    <property type="project" value="UniProtKB-KW"/>
</dbReference>
<evidence type="ECO:0000256" key="4">
    <source>
        <dbReference type="ARBA" id="ARBA00022741"/>
    </source>
</evidence>
<dbReference type="PANTHER" id="PTHR21499:SF40">
    <property type="entry name" value="ASPARTATE KINASE"/>
    <property type="match status" value="1"/>
</dbReference>
<dbReference type="SUPFAM" id="SSF55021">
    <property type="entry name" value="ACT-like"/>
    <property type="match status" value="2"/>
</dbReference>
<dbReference type="Pfam" id="PF22468">
    <property type="entry name" value="ACT_9"/>
    <property type="match status" value="1"/>
</dbReference>
<keyword evidence="3" id="KW-0791">Threonine biosynthesis</keyword>
<keyword evidence="10" id="KW-1185">Reference proteome</keyword>
<dbReference type="Pfam" id="PF00696">
    <property type="entry name" value="AA_kinase"/>
    <property type="match status" value="2"/>
</dbReference>
<comment type="caution">
    <text evidence="9">The sequence shown here is derived from an EMBL/GenBank/DDBJ whole genome shotgun (WGS) entry which is preliminary data.</text>
</comment>
<feature type="domain" description="ACT" evidence="8">
    <location>
        <begin position="355"/>
        <end position="431"/>
    </location>
</feature>
<dbReference type="InterPro" id="IPR054352">
    <property type="entry name" value="ACT_Aspartokinase"/>
</dbReference>
<proteinExistence type="inferred from homology"/>
<dbReference type="GO" id="GO:0009570">
    <property type="term" value="C:chloroplast stroma"/>
    <property type="evidence" value="ECO:0007669"/>
    <property type="project" value="TreeGrafter"/>
</dbReference>
<dbReference type="InterPro" id="IPR018042">
    <property type="entry name" value="Aspartate_kinase_CS"/>
</dbReference>
<evidence type="ECO:0000256" key="3">
    <source>
        <dbReference type="ARBA" id="ARBA00022697"/>
    </source>
</evidence>
<dbReference type="InterPro" id="IPR045865">
    <property type="entry name" value="ACT-like_dom_sf"/>
</dbReference>
<dbReference type="GO" id="GO:0005524">
    <property type="term" value="F:ATP binding"/>
    <property type="evidence" value="ECO:0007669"/>
    <property type="project" value="UniProtKB-KW"/>
</dbReference>
<keyword evidence="5" id="KW-0418">Kinase</keyword>
<dbReference type="GO" id="GO:0009090">
    <property type="term" value="P:homoserine biosynthetic process"/>
    <property type="evidence" value="ECO:0007669"/>
    <property type="project" value="TreeGrafter"/>
</dbReference>
<dbReference type="Gene3D" id="3.40.1160.10">
    <property type="entry name" value="Acetylglutamate kinase-like"/>
    <property type="match status" value="2"/>
</dbReference>
<dbReference type="OrthoDB" id="4323675at2759"/>
<dbReference type="EC" id="2.7.2.4" evidence="2"/>
<evidence type="ECO:0000313" key="9">
    <source>
        <dbReference type="EMBL" id="KAF8755338.1"/>
    </source>
</evidence>
<dbReference type="Gene3D" id="3.30.70.260">
    <property type="match status" value="2"/>
</dbReference>
<evidence type="ECO:0000259" key="8">
    <source>
        <dbReference type="PROSITE" id="PS51671"/>
    </source>
</evidence>
<dbReference type="PANTHER" id="PTHR21499">
    <property type="entry name" value="ASPARTATE KINASE"/>
    <property type="match status" value="1"/>
</dbReference>
<dbReference type="EMBL" id="JACEFO010000831">
    <property type="protein sequence ID" value="KAF8755338.1"/>
    <property type="molecule type" value="Genomic_DNA"/>
</dbReference>
<protein>
    <recommendedName>
        <fullName evidence="2">aspartate kinase</fullName>
        <ecNumber evidence="2">2.7.2.4</ecNumber>
    </recommendedName>
</protein>
<dbReference type="InterPro" id="IPR005260">
    <property type="entry name" value="Asp_kin_monofn"/>
</dbReference>
<dbReference type="GO" id="GO:0009089">
    <property type="term" value="P:lysine biosynthetic process via diaminopimelate"/>
    <property type="evidence" value="ECO:0007669"/>
    <property type="project" value="InterPro"/>
</dbReference>
<dbReference type="GO" id="GO:0004072">
    <property type="term" value="F:aspartate kinase activity"/>
    <property type="evidence" value="ECO:0007669"/>
    <property type="project" value="UniProtKB-EC"/>
</dbReference>
<evidence type="ECO:0000256" key="7">
    <source>
        <dbReference type="ARBA" id="ARBA00034478"/>
    </source>
</evidence>
<evidence type="ECO:0000313" key="10">
    <source>
        <dbReference type="Proteomes" id="UP000636709"/>
    </source>
</evidence>
<sequence length="509" mass="55423">MATSVRSAAAPRLLVPLRLPASAGLRGLLRFDTRTGPPGTRELSMVVADSTRRRAKEGGSGEGVLGAPDLGGPGAELGDQLSVVMKFGGSSVSSAARMEEVAGLILAFPEERPVVVLSAMGKTTNLLLPRTDRIPLLLIGLTLGLNCATLFALQKTVDELGLPRTAIQGIAMMKELTLRTRDYLVSFGERMSTRIFAAYLNKRGVKARQYDAFEIGFITTDDFGNADVLEATYPAVAKRLHGDWIRDPAIPIVTGFLGKVWKDVDGVLTCDPNIYPHAKTVPYLTFEEATELAYFGAQVLHPQSMRPAREGDIPVRVKNSYNPKAPGTLITKQREMDKVVLTSIVLKSNVTMLDIVSTRMLGQFGFLARVFAIFEDLGISVDCVATSEVSISVSLDPSKIWSRELIQQELDNVVEELEKIAIVHLLQQRAIISLIGNVRRSSLILEKAFHVLRKSGVNVQMISQGASKVNMSLIVHDSEAKACVEALHQAFFEDEDVLVQAETEKLLAG</sequence>
<name>A0A835FHD1_9POAL</name>
<dbReference type="PROSITE" id="PS00324">
    <property type="entry name" value="ASPARTOKINASE"/>
    <property type="match status" value="1"/>
</dbReference>
<dbReference type="InterPro" id="IPR002912">
    <property type="entry name" value="ACT_dom"/>
</dbReference>
<dbReference type="InterPro" id="IPR036393">
    <property type="entry name" value="AceGlu_kinase-like_sf"/>
</dbReference>
<evidence type="ECO:0000256" key="5">
    <source>
        <dbReference type="ARBA" id="ARBA00022777"/>
    </source>
</evidence>
<evidence type="ECO:0000256" key="1">
    <source>
        <dbReference type="ARBA" id="ARBA00010122"/>
    </source>
</evidence>
<dbReference type="GO" id="GO:0005829">
    <property type="term" value="C:cytosol"/>
    <property type="evidence" value="ECO:0007669"/>
    <property type="project" value="TreeGrafter"/>
</dbReference>
<reference evidence="9" key="1">
    <citation type="submission" date="2020-07" db="EMBL/GenBank/DDBJ databases">
        <title>Genome sequence and genetic diversity analysis of an under-domesticated orphan crop, white fonio (Digitaria exilis).</title>
        <authorList>
            <person name="Bennetzen J.L."/>
            <person name="Chen S."/>
            <person name="Ma X."/>
            <person name="Wang X."/>
            <person name="Yssel A.E.J."/>
            <person name="Chaluvadi S.R."/>
            <person name="Johnson M."/>
            <person name="Gangashetty P."/>
            <person name="Hamidou F."/>
            <person name="Sanogo M.D."/>
            <person name="Zwaenepoel A."/>
            <person name="Wallace J."/>
            <person name="Van De Peer Y."/>
            <person name="Van Deynze A."/>
        </authorList>
    </citation>
    <scope>NUCLEOTIDE SEQUENCE</scope>
    <source>
        <tissue evidence="9">Leaves</tissue>
    </source>
</reference>
<dbReference type="SUPFAM" id="SSF53633">
    <property type="entry name" value="Carbamate kinase-like"/>
    <property type="match status" value="1"/>
</dbReference>
<evidence type="ECO:0000256" key="6">
    <source>
        <dbReference type="ARBA" id="ARBA00022840"/>
    </source>
</evidence>
<keyword evidence="6" id="KW-0067">ATP-binding</keyword>
<dbReference type="Proteomes" id="UP000636709">
    <property type="component" value="Unassembled WGS sequence"/>
</dbReference>
<organism evidence="9 10">
    <name type="scientific">Digitaria exilis</name>
    <dbReference type="NCBI Taxonomy" id="1010633"/>
    <lineage>
        <taxon>Eukaryota</taxon>
        <taxon>Viridiplantae</taxon>
        <taxon>Streptophyta</taxon>
        <taxon>Embryophyta</taxon>
        <taxon>Tracheophyta</taxon>
        <taxon>Spermatophyta</taxon>
        <taxon>Magnoliopsida</taxon>
        <taxon>Liliopsida</taxon>
        <taxon>Poales</taxon>
        <taxon>Poaceae</taxon>
        <taxon>PACMAD clade</taxon>
        <taxon>Panicoideae</taxon>
        <taxon>Panicodae</taxon>
        <taxon>Paniceae</taxon>
        <taxon>Anthephorinae</taxon>
        <taxon>Digitaria</taxon>
    </lineage>
</organism>
<keyword evidence="4" id="KW-0547">Nucleotide-binding</keyword>
<dbReference type="PIRSF" id="PIRSF000726">
    <property type="entry name" value="Asp_kin"/>
    <property type="match status" value="1"/>
</dbReference>
<keyword evidence="3" id="KW-0028">Amino-acid biosynthesis</keyword>
<dbReference type="AlphaFoldDB" id="A0A835FHD1"/>
<dbReference type="PROSITE" id="PS51671">
    <property type="entry name" value="ACT"/>
    <property type="match status" value="1"/>
</dbReference>